<feature type="signal peptide" evidence="2">
    <location>
        <begin position="1"/>
        <end position="31"/>
    </location>
</feature>
<dbReference type="InterPro" id="IPR014755">
    <property type="entry name" value="Cu-Rt/internalin_Ig-like"/>
</dbReference>
<accession>A0A3S0JW18</accession>
<dbReference type="OrthoDB" id="1706086at2"/>
<feature type="chain" id="PRO_5018699140" description="SLH domain-containing protein" evidence="2">
    <location>
        <begin position="32"/>
        <end position="1046"/>
    </location>
</feature>
<evidence type="ECO:0000256" key="2">
    <source>
        <dbReference type="SAM" id="SignalP"/>
    </source>
</evidence>
<dbReference type="Gene3D" id="2.60.40.1220">
    <property type="match status" value="1"/>
</dbReference>
<dbReference type="InterPro" id="IPR001119">
    <property type="entry name" value="SLH_dom"/>
</dbReference>
<dbReference type="Proteomes" id="UP000276349">
    <property type="component" value="Unassembled WGS sequence"/>
</dbReference>
<protein>
    <recommendedName>
        <fullName evidence="3">SLH domain-containing protein</fullName>
    </recommendedName>
</protein>
<dbReference type="AlphaFoldDB" id="A0A3S0JW18"/>
<evidence type="ECO:0000313" key="5">
    <source>
        <dbReference type="Proteomes" id="UP000276349"/>
    </source>
</evidence>
<feature type="domain" description="SLH" evidence="3">
    <location>
        <begin position="31"/>
        <end position="94"/>
    </location>
</feature>
<dbReference type="RefSeq" id="WP_126294704.1">
    <property type="nucleotide sequence ID" value="NZ_CP155468.1"/>
</dbReference>
<keyword evidence="5" id="KW-1185">Reference proteome</keyword>
<feature type="domain" description="SLH" evidence="3">
    <location>
        <begin position="169"/>
        <end position="229"/>
    </location>
</feature>
<organism evidence="4 5">
    <name type="scientific">Lysinibacillus telephonicus</name>
    <dbReference type="NCBI Taxonomy" id="1714840"/>
    <lineage>
        <taxon>Bacteria</taxon>
        <taxon>Bacillati</taxon>
        <taxon>Bacillota</taxon>
        <taxon>Bacilli</taxon>
        <taxon>Bacillales</taxon>
        <taxon>Bacillaceae</taxon>
        <taxon>Lysinibacillus</taxon>
    </lineage>
</organism>
<sequence>MTNQPKKYKKFLSTAATASLVASAIVPAVSAASTFPDVDAANSHAENISALVEAGIINGYEDGTFKPNAELTRGQVVKMLGKWVESQGFEFPADYNTVQRFDDVAVDAVDQELVKYAALVKDNGIFIGTDGNLNAADSITRENMALTFDRAYKVVYGKSLVELAAGSESLTVADLAAAKEEARGVIQALRNIGISNVDNFQPKKTVTRAQFASFLNRTLNASAKPAAEVTIKSLAATAVSQLTVEFDGAVTSADTAKFTVTRGTTAITVGKVEWNEEKTKAVITVDHKFSDGTYSLTVSGVAKKDLTASVTTSREEVSDIHFLSNKLVFTGKTKGDYNQAVIAFEALNQYGEDITKNINANRFVDERVRGIDVNKDDITVENGKFIVWVEKDEDDDKTGSVEFTYKNGDFEIDVNQDVQLSDISEPGSVELLSIYNSGNKELTTKNLKDAAGQNAVEEFYLLFNVKDQYGVDIDAEFADDVKSSSSTSDTTILDEVQRGIRASVSNKDIFDLEDEDKIEVMNVDGEYYFALKLVIDDPEDLVGGENIVEFRAKATGEITSKTYTVEHSSEVYEIKLSSPGEVIAGDETVKLPVTATDQNGELITDIKALNEDLKDEKIIIDWDSGLTKLSGKASSVFTFVKEKEKVYLKFETADNFTDEAEDYDIDIEVDQSGIENTLTLLVEPNAHPARITSVKSLVHNYVLLGDSRDEELVLEDQYGRVFNKKSVGTAEKPGGVNGYQYYEISATSSNKDIFTVTNTSHKFVVKSHEEGSATIQFKLVARDVEGNVIEDKFDVTFRSIEMEDFDSFKVKSDKLLYGGDEFVKVDDAGIKVVGLIGDREVDIPNSKYNIHAESEYLSTDGKKVTADTATIEADDILDNETDQYKADIVVTINDTGETIRYTLTLAREDAIANSFKVNDTSGLTKKTLEEIEIEYNDVSEDLILTASEIIEELVEEGTIEIKDQYNNKPISINNSTGKVEFYDGTSDYIKPIITDIISDNDKNIVSSNGTTSMTIKLGEDGLTIGDSFNLTLTIDDKTQTIKVYIK</sequence>
<comment type="caution">
    <text evidence="4">The sequence shown here is derived from an EMBL/GenBank/DDBJ whole genome shotgun (WGS) entry which is preliminary data.</text>
</comment>
<name>A0A3S0JW18_9BACI</name>
<gene>
    <name evidence="4" type="ORF">EKG35_11985</name>
</gene>
<dbReference type="Pfam" id="PF00395">
    <property type="entry name" value="SLH"/>
    <property type="match status" value="1"/>
</dbReference>
<evidence type="ECO:0000313" key="4">
    <source>
        <dbReference type="EMBL" id="RTQ92417.1"/>
    </source>
</evidence>
<reference evidence="4 5" key="1">
    <citation type="submission" date="2018-12" db="EMBL/GenBank/DDBJ databases">
        <authorList>
            <person name="Yu L."/>
        </authorList>
    </citation>
    <scope>NUCLEOTIDE SEQUENCE [LARGE SCALE GENOMIC DNA]</scope>
    <source>
        <strain evidence="4 5">S5H2222</strain>
    </source>
</reference>
<dbReference type="PROSITE" id="PS51272">
    <property type="entry name" value="SLH"/>
    <property type="match status" value="2"/>
</dbReference>
<evidence type="ECO:0000256" key="1">
    <source>
        <dbReference type="ARBA" id="ARBA00022729"/>
    </source>
</evidence>
<proteinExistence type="predicted"/>
<dbReference type="EMBL" id="RXNR01000032">
    <property type="protein sequence ID" value="RTQ92417.1"/>
    <property type="molecule type" value="Genomic_DNA"/>
</dbReference>
<evidence type="ECO:0000259" key="3">
    <source>
        <dbReference type="PROSITE" id="PS51272"/>
    </source>
</evidence>
<keyword evidence="1 2" id="KW-0732">Signal</keyword>